<sequence length="107" mass="12754">MGLKYTENIEINDKSSQIYVCKNCKTHLLKSDWIESYDFRGIHGDAFYSNKLINYLINKNIKIKEMMTGYYQVKSINCYQCLLEIGWKYIKANDPSQKYKENKFVIE</sequence>
<keyword evidence="7" id="KW-1185">Reference proteome</keyword>
<feature type="domain" description="Yippee" evidence="5">
    <location>
        <begin position="17"/>
        <end position="107"/>
    </location>
</feature>
<proteinExistence type="inferred from homology"/>
<evidence type="ECO:0000259" key="5">
    <source>
        <dbReference type="PROSITE" id="PS51792"/>
    </source>
</evidence>
<dbReference type="InterPro" id="IPR004910">
    <property type="entry name" value="Yippee/Mis18/Cereblon"/>
</dbReference>
<dbReference type="Pfam" id="PF03226">
    <property type="entry name" value="Yippee-Mis18"/>
    <property type="match status" value="1"/>
</dbReference>
<dbReference type="EMBL" id="KV454481">
    <property type="protein sequence ID" value="ODV60805.1"/>
    <property type="molecule type" value="Genomic_DNA"/>
</dbReference>
<evidence type="ECO:0000256" key="3">
    <source>
        <dbReference type="ARBA" id="ARBA00022833"/>
    </source>
</evidence>
<evidence type="ECO:0000256" key="4">
    <source>
        <dbReference type="RuleBase" id="RU110713"/>
    </source>
</evidence>
<dbReference type="InterPro" id="IPR034751">
    <property type="entry name" value="Yippee"/>
</dbReference>
<keyword evidence="2" id="KW-0479">Metal-binding</keyword>
<keyword evidence="3" id="KW-0862">Zinc</keyword>
<dbReference type="PROSITE" id="PS51792">
    <property type="entry name" value="YIPPEE"/>
    <property type="match status" value="1"/>
</dbReference>
<gene>
    <name evidence="6" type="ORF">ASCRUDRAFT_35406</name>
</gene>
<dbReference type="OrthoDB" id="6407410at2759"/>
<dbReference type="GO" id="GO:0046872">
    <property type="term" value="F:metal ion binding"/>
    <property type="evidence" value="ECO:0007669"/>
    <property type="project" value="UniProtKB-KW"/>
</dbReference>
<dbReference type="InParanoid" id="A0A1D2VGP3"/>
<evidence type="ECO:0000313" key="6">
    <source>
        <dbReference type="EMBL" id="ODV60805.1"/>
    </source>
</evidence>
<evidence type="ECO:0000313" key="7">
    <source>
        <dbReference type="Proteomes" id="UP000095038"/>
    </source>
</evidence>
<dbReference type="PANTHER" id="PTHR13848">
    <property type="entry name" value="PROTEIN YIPPEE-LIKE CG15309-RELATED"/>
    <property type="match status" value="1"/>
</dbReference>
<feature type="non-terminal residue" evidence="6">
    <location>
        <position position="107"/>
    </location>
</feature>
<comment type="similarity">
    <text evidence="1 4">Belongs to the yippee family.</text>
</comment>
<protein>
    <recommendedName>
        <fullName evidence="4">Protein yippee-like</fullName>
    </recommendedName>
</protein>
<evidence type="ECO:0000256" key="1">
    <source>
        <dbReference type="ARBA" id="ARBA00005613"/>
    </source>
</evidence>
<dbReference type="Proteomes" id="UP000095038">
    <property type="component" value="Unassembled WGS sequence"/>
</dbReference>
<reference evidence="7" key="1">
    <citation type="submission" date="2016-05" db="EMBL/GenBank/DDBJ databases">
        <title>Comparative genomics of biotechnologically important yeasts.</title>
        <authorList>
            <consortium name="DOE Joint Genome Institute"/>
            <person name="Riley R."/>
            <person name="Haridas S."/>
            <person name="Wolfe K.H."/>
            <person name="Lopes M.R."/>
            <person name="Hittinger C.T."/>
            <person name="Goker M."/>
            <person name="Salamov A."/>
            <person name="Wisecaver J."/>
            <person name="Long T.M."/>
            <person name="Aerts A.L."/>
            <person name="Barry K."/>
            <person name="Choi C."/>
            <person name="Clum A."/>
            <person name="Coughlan A.Y."/>
            <person name="Deshpande S."/>
            <person name="Douglass A.P."/>
            <person name="Hanson S.J."/>
            <person name="Klenk H.-P."/>
            <person name="Labutti K."/>
            <person name="Lapidus A."/>
            <person name="Lindquist E."/>
            <person name="Lipzen A."/>
            <person name="Meier-Kolthoff J.P."/>
            <person name="Ohm R.A."/>
            <person name="Otillar R.P."/>
            <person name="Pangilinan J."/>
            <person name="Peng Y."/>
            <person name="Rokas A."/>
            <person name="Rosa C.A."/>
            <person name="Scheuner C."/>
            <person name="Sibirny A.A."/>
            <person name="Slot J.C."/>
            <person name="Stielow J.B."/>
            <person name="Sun H."/>
            <person name="Kurtzman C.P."/>
            <person name="Blackwell M."/>
            <person name="Grigoriev I.V."/>
            <person name="Jeffries T.W."/>
        </authorList>
    </citation>
    <scope>NUCLEOTIDE SEQUENCE [LARGE SCALE GENOMIC DNA]</scope>
    <source>
        <strain evidence="7">DSM 1968</strain>
    </source>
</reference>
<dbReference type="InterPro" id="IPR039058">
    <property type="entry name" value="Yippee_fam"/>
</dbReference>
<dbReference type="STRING" id="1344418.A0A1D2VGP3"/>
<dbReference type="GeneID" id="30964240"/>
<accession>A0A1D2VGP3</accession>
<dbReference type="RefSeq" id="XP_020047112.1">
    <property type="nucleotide sequence ID" value="XM_020190604.1"/>
</dbReference>
<organism evidence="6 7">
    <name type="scientific">Ascoidea rubescens DSM 1968</name>
    <dbReference type="NCBI Taxonomy" id="1344418"/>
    <lineage>
        <taxon>Eukaryota</taxon>
        <taxon>Fungi</taxon>
        <taxon>Dikarya</taxon>
        <taxon>Ascomycota</taxon>
        <taxon>Saccharomycotina</taxon>
        <taxon>Saccharomycetes</taxon>
        <taxon>Ascoideaceae</taxon>
        <taxon>Ascoidea</taxon>
    </lineage>
</organism>
<name>A0A1D2VGP3_9ASCO</name>
<dbReference type="AlphaFoldDB" id="A0A1D2VGP3"/>
<evidence type="ECO:0000256" key="2">
    <source>
        <dbReference type="ARBA" id="ARBA00022723"/>
    </source>
</evidence>